<sequence>MINPISNKAKSVSVPQETDDDSAFWWKKTSPILENLMQWAGYDRSLQSKYMQFYGQCITPLLGRRLGDPRVSREWSSFMTDDTTPLEFSCSWISTQKKPIVRFSMEPIGKLAGTSDDPFNLQILSQSIEVLRPWLSQLDLQWFDRLLNELVVRPEHIKERANALVDHSSQIFFAFDLREQGLALKAYFLPGLKSAETNLSRWALIRRAVTNLAGSPSMNDSITTFARYMETRSKRLQLEAEIIGIDCVSPSVSRIKIYIRSQMTAFKDVEDILTLGGSLSYFKTERSRVLLEQLWQDLFNPKSKLPQSSLEKTEHRTGGILYYFEFHNGSDQPVPKVYLPVRHYAQNDLQIAKGLEEYLKSTMSNFRSGSYVSLIKKILSVTTFPPQYLDVFLTHSIYTQ</sequence>
<feature type="binding site" evidence="4">
    <location>
        <position position="254"/>
    </location>
    <ligand>
        <name>dimethylallyl diphosphate</name>
        <dbReference type="ChEBI" id="CHEBI:57623"/>
    </ligand>
</feature>
<dbReference type="EMBL" id="JAPZBS010000008">
    <property type="protein sequence ID" value="KAJ5364662.1"/>
    <property type="molecule type" value="Genomic_DNA"/>
</dbReference>
<evidence type="ECO:0000256" key="3">
    <source>
        <dbReference type="ARBA" id="ARBA00022679"/>
    </source>
</evidence>
<organism evidence="5 6">
    <name type="scientific">Penicillium cataractarum</name>
    <dbReference type="NCBI Taxonomy" id="2100454"/>
    <lineage>
        <taxon>Eukaryota</taxon>
        <taxon>Fungi</taxon>
        <taxon>Dikarya</taxon>
        <taxon>Ascomycota</taxon>
        <taxon>Pezizomycotina</taxon>
        <taxon>Eurotiomycetes</taxon>
        <taxon>Eurotiomycetidae</taxon>
        <taxon>Eurotiales</taxon>
        <taxon>Aspergillaceae</taxon>
        <taxon>Penicillium</taxon>
    </lineage>
</organism>
<gene>
    <name evidence="5" type="ORF">N7496_010375</name>
</gene>
<dbReference type="GeneID" id="81442467"/>
<accession>A0A9W9V0U0</accession>
<evidence type="ECO:0008006" key="7">
    <source>
        <dbReference type="Google" id="ProtNLM"/>
    </source>
</evidence>
<dbReference type="GO" id="GO:0016765">
    <property type="term" value="F:transferase activity, transferring alkyl or aryl (other than methyl) groups"/>
    <property type="evidence" value="ECO:0007669"/>
    <property type="project" value="InterPro"/>
</dbReference>
<proteinExistence type="inferred from homology"/>
<dbReference type="PIRSF" id="PIRSF000509">
    <property type="entry name" value="Trp_DMAT"/>
    <property type="match status" value="1"/>
</dbReference>
<evidence type="ECO:0000313" key="6">
    <source>
        <dbReference type="Proteomes" id="UP001147782"/>
    </source>
</evidence>
<evidence type="ECO:0000256" key="4">
    <source>
        <dbReference type="PIRSR" id="PIRSR000509-1"/>
    </source>
</evidence>
<evidence type="ECO:0000256" key="2">
    <source>
        <dbReference type="ARBA" id="ARBA00010209"/>
    </source>
</evidence>
<keyword evidence="6" id="KW-1185">Reference proteome</keyword>
<feature type="binding site" evidence="4">
    <location>
        <position position="258"/>
    </location>
    <ligand>
        <name>dimethylallyl diphosphate</name>
        <dbReference type="ChEBI" id="CHEBI:57623"/>
    </ligand>
</feature>
<name>A0A9W9V0U0_9EURO</name>
<dbReference type="AlphaFoldDB" id="A0A9W9V0U0"/>
<evidence type="ECO:0000313" key="5">
    <source>
        <dbReference type="EMBL" id="KAJ5364662.1"/>
    </source>
</evidence>
<dbReference type="PANTHER" id="PTHR40627">
    <property type="entry name" value="INDOLE PRENYLTRANSFERASE TDIB-RELATED"/>
    <property type="match status" value="1"/>
</dbReference>
<dbReference type="RefSeq" id="XP_056552288.1">
    <property type="nucleotide sequence ID" value="XM_056703288.1"/>
</dbReference>
<dbReference type="GO" id="GO:0009820">
    <property type="term" value="P:alkaloid metabolic process"/>
    <property type="evidence" value="ECO:0007669"/>
    <property type="project" value="InterPro"/>
</dbReference>
<dbReference type="SFLD" id="SFLDS00036">
    <property type="entry name" value="Aromatic_Prenyltransferase"/>
    <property type="match status" value="1"/>
</dbReference>
<keyword evidence="3" id="KW-0808">Transferase</keyword>
<reference evidence="5" key="1">
    <citation type="submission" date="2022-11" db="EMBL/GenBank/DDBJ databases">
        <authorList>
            <person name="Petersen C."/>
        </authorList>
    </citation>
    <scope>NUCLEOTIDE SEQUENCE</scope>
    <source>
        <strain evidence="5">IBT 29864</strain>
    </source>
</reference>
<feature type="binding site" evidence="4">
    <location>
        <position position="87"/>
    </location>
    <ligand>
        <name>L-tryptophan</name>
        <dbReference type="ChEBI" id="CHEBI:57912"/>
    </ligand>
</feature>
<dbReference type="OrthoDB" id="3354387at2759"/>
<dbReference type="InterPro" id="IPR033964">
    <property type="entry name" value="ABBA"/>
</dbReference>
<comment type="caution">
    <text evidence="5">The sequence shown here is derived from an EMBL/GenBank/DDBJ whole genome shotgun (WGS) entry which is preliminary data.</text>
</comment>
<dbReference type="PANTHER" id="PTHR40627:SF4">
    <property type="entry name" value="PRENYLTRANSFERASE ASQH1-RELATED"/>
    <property type="match status" value="1"/>
</dbReference>
<comment type="similarity">
    <text evidence="2">Belongs to the tryptophan dimethylallyltransferase family.</text>
</comment>
<dbReference type="InterPro" id="IPR017795">
    <property type="entry name" value="ABBA_NscD-like"/>
</dbReference>
<feature type="binding site" evidence="4">
    <location>
        <position position="256"/>
    </location>
    <ligand>
        <name>dimethylallyl diphosphate</name>
        <dbReference type="ChEBI" id="CHEBI:57623"/>
    </ligand>
</feature>
<dbReference type="NCBIfam" id="TIGR03429">
    <property type="entry name" value="arom_pren_DMATS"/>
    <property type="match status" value="1"/>
</dbReference>
<comment type="pathway">
    <text evidence="1">Secondary metabolite biosynthesis.</text>
</comment>
<evidence type="ECO:0000256" key="1">
    <source>
        <dbReference type="ARBA" id="ARBA00005179"/>
    </source>
</evidence>
<protein>
    <recommendedName>
        <fullName evidence="7">Dimethylallyl tryptophan synthase</fullName>
    </recommendedName>
</protein>
<feature type="binding site" evidence="4">
    <location>
        <position position="187"/>
    </location>
    <ligand>
        <name>dimethylallyl diphosphate</name>
        <dbReference type="ChEBI" id="CHEBI:57623"/>
    </ligand>
</feature>
<feature type="binding site" evidence="4">
    <location>
        <position position="102"/>
    </location>
    <ligand>
        <name>dimethylallyl diphosphate</name>
        <dbReference type="ChEBI" id="CHEBI:57623"/>
    </ligand>
</feature>
<dbReference type="CDD" id="cd13929">
    <property type="entry name" value="PT-DMATS_CymD"/>
    <property type="match status" value="1"/>
</dbReference>
<reference evidence="5" key="2">
    <citation type="journal article" date="2023" name="IMA Fungus">
        <title>Comparative genomic study of the Penicillium genus elucidates a diverse pangenome and 15 lateral gene transfer events.</title>
        <authorList>
            <person name="Petersen C."/>
            <person name="Sorensen T."/>
            <person name="Nielsen M.R."/>
            <person name="Sondergaard T.E."/>
            <person name="Sorensen J.L."/>
            <person name="Fitzpatrick D.A."/>
            <person name="Frisvad J.C."/>
            <person name="Nielsen K.L."/>
        </authorList>
    </citation>
    <scope>NUCLEOTIDE SEQUENCE</scope>
    <source>
        <strain evidence="5">IBT 29864</strain>
    </source>
</reference>
<dbReference type="Pfam" id="PF11991">
    <property type="entry name" value="Trp_DMAT"/>
    <property type="match status" value="1"/>
</dbReference>
<dbReference type="InterPro" id="IPR012148">
    <property type="entry name" value="ABBA_DMATS-like"/>
</dbReference>
<feature type="binding site" evidence="4">
    <location>
        <position position="338"/>
    </location>
    <ligand>
        <name>dimethylallyl diphosphate</name>
        <dbReference type="ChEBI" id="CHEBI:57623"/>
    </ligand>
</feature>
<dbReference type="Proteomes" id="UP001147782">
    <property type="component" value="Unassembled WGS sequence"/>
</dbReference>
<feature type="binding site" evidence="4">
    <location>
        <position position="185"/>
    </location>
    <ligand>
        <name>dimethylallyl diphosphate</name>
        <dbReference type="ChEBI" id="CHEBI:57623"/>
    </ligand>
</feature>